<comment type="cofactor">
    <cofactor evidence="11 13">
        <name>FAD</name>
        <dbReference type="ChEBI" id="CHEBI:57692"/>
    </cofactor>
    <text evidence="11 13">Binds 1 FAD per subunit.</text>
</comment>
<dbReference type="NCBIfam" id="TIGR01350">
    <property type="entry name" value="lipoamide_DH"/>
    <property type="match status" value="1"/>
</dbReference>
<evidence type="ECO:0000313" key="16">
    <source>
        <dbReference type="EMBL" id="KAB2934020.1"/>
    </source>
</evidence>
<dbReference type="PRINTS" id="PR00411">
    <property type="entry name" value="PNDRDTASEI"/>
</dbReference>
<evidence type="ECO:0000256" key="11">
    <source>
        <dbReference type="PIRSR" id="PIRSR000350-3"/>
    </source>
</evidence>
<feature type="binding site" evidence="11">
    <location>
        <begin position="150"/>
        <end position="152"/>
    </location>
    <ligand>
        <name>FAD</name>
        <dbReference type="ChEBI" id="CHEBI:57692"/>
    </ligand>
</feature>
<feature type="binding site" evidence="11">
    <location>
        <position position="119"/>
    </location>
    <ligand>
        <name>FAD</name>
        <dbReference type="ChEBI" id="CHEBI:57692"/>
    </ligand>
</feature>
<feature type="binding site" evidence="11">
    <location>
        <position position="55"/>
    </location>
    <ligand>
        <name>FAD</name>
        <dbReference type="ChEBI" id="CHEBI:57692"/>
    </ligand>
</feature>
<dbReference type="Pfam" id="PF07992">
    <property type="entry name" value="Pyr_redox_2"/>
    <property type="match status" value="1"/>
</dbReference>
<keyword evidence="3 13" id="KW-0285">Flavoprotein</keyword>
<dbReference type="PANTHER" id="PTHR22912:SF151">
    <property type="entry name" value="DIHYDROLIPOYL DEHYDROGENASE, MITOCHONDRIAL"/>
    <property type="match status" value="1"/>
</dbReference>
<comment type="similarity">
    <text evidence="1 13">Belongs to the class-I pyridine nucleotide-disulfide oxidoreductase family.</text>
</comment>
<dbReference type="PROSITE" id="PS00076">
    <property type="entry name" value="PYRIDINE_REDOX_1"/>
    <property type="match status" value="1"/>
</dbReference>
<evidence type="ECO:0000256" key="12">
    <source>
        <dbReference type="PIRSR" id="PIRSR000350-4"/>
    </source>
</evidence>
<dbReference type="InterPro" id="IPR050151">
    <property type="entry name" value="Class-I_Pyr_Nuc-Dis_Oxidored"/>
</dbReference>
<dbReference type="RefSeq" id="WP_002770633.1">
    <property type="nucleotide sequence ID" value="NZ_JQDG01000020.1"/>
</dbReference>
<dbReference type="InterPro" id="IPR036188">
    <property type="entry name" value="FAD/NAD-bd_sf"/>
</dbReference>
<evidence type="ECO:0000256" key="1">
    <source>
        <dbReference type="ARBA" id="ARBA00007532"/>
    </source>
</evidence>
<dbReference type="InterPro" id="IPR006258">
    <property type="entry name" value="Lipoamide_DH"/>
</dbReference>
<dbReference type="InterPro" id="IPR023753">
    <property type="entry name" value="FAD/NAD-binding_dom"/>
</dbReference>
<dbReference type="SUPFAM" id="SSF51905">
    <property type="entry name" value="FAD/NAD(P)-binding domain"/>
    <property type="match status" value="1"/>
</dbReference>
<feature type="domain" description="FAD/NAD(P)-binding" evidence="15">
    <location>
        <begin position="8"/>
        <end position="335"/>
    </location>
</feature>
<evidence type="ECO:0000256" key="2">
    <source>
        <dbReference type="ARBA" id="ARBA00012608"/>
    </source>
</evidence>
<evidence type="ECO:0000256" key="13">
    <source>
        <dbReference type="RuleBase" id="RU003692"/>
    </source>
</evidence>
<protein>
    <recommendedName>
        <fullName evidence="2 13">Dihydrolipoyl dehydrogenase</fullName>
        <ecNumber evidence="2 13">1.8.1.4</ecNumber>
    </recommendedName>
</protein>
<dbReference type="EC" id="1.8.1.4" evidence="2 13"/>
<keyword evidence="6 11" id="KW-0520">NAD</keyword>
<dbReference type="GO" id="GO:0050660">
    <property type="term" value="F:flavin adenine dinucleotide binding"/>
    <property type="evidence" value="ECO:0007669"/>
    <property type="project" value="InterPro"/>
</dbReference>
<feature type="binding site" evidence="11">
    <location>
        <position position="278"/>
    </location>
    <ligand>
        <name>NAD(+)</name>
        <dbReference type="ChEBI" id="CHEBI:57540"/>
    </ligand>
</feature>
<gene>
    <name evidence="16" type="primary">lpdA</name>
    <name evidence="16" type="ORF">F9K24_06015</name>
</gene>
<name>A0A833H3Z8_9LEPT</name>
<dbReference type="Gene3D" id="3.30.390.30">
    <property type="match status" value="1"/>
</dbReference>
<evidence type="ECO:0000256" key="6">
    <source>
        <dbReference type="ARBA" id="ARBA00023027"/>
    </source>
</evidence>
<dbReference type="GO" id="GO:0006103">
    <property type="term" value="P:2-oxoglutarate metabolic process"/>
    <property type="evidence" value="ECO:0007669"/>
    <property type="project" value="TreeGrafter"/>
</dbReference>
<keyword evidence="8 13" id="KW-0676">Redox-active center</keyword>
<dbReference type="EMBL" id="WBUI01000004">
    <property type="protein sequence ID" value="KAB2934020.1"/>
    <property type="molecule type" value="Genomic_DNA"/>
</dbReference>
<reference evidence="16 17" key="1">
    <citation type="submission" date="2019-10" db="EMBL/GenBank/DDBJ databases">
        <title>Extracellular Electron Transfer in a Candidatus Methanoperedens spp. Enrichment Culture.</title>
        <authorList>
            <person name="Berger S."/>
            <person name="Rangel Shaw D."/>
            <person name="Berben T."/>
            <person name="In 'T Zandt M."/>
            <person name="Frank J."/>
            <person name="Reimann J."/>
            <person name="Jetten M.S.M."/>
            <person name="Welte C.U."/>
        </authorList>
    </citation>
    <scope>NUCLEOTIDE SEQUENCE [LARGE SCALE GENOMIC DNA]</scope>
    <source>
        <strain evidence="16">SB12</strain>
    </source>
</reference>
<organism evidence="16 17">
    <name type="scientific">Leptonema illini</name>
    <dbReference type="NCBI Taxonomy" id="183"/>
    <lineage>
        <taxon>Bacteria</taxon>
        <taxon>Pseudomonadati</taxon>
        <taxon>Spirochaetota</taxon>
        <taxon>Spirochaetia</taxon>
        <taxon>Leptospirales</taxon>
        <taxon>Leptospiraceae</taxon>
        <taxon>Leptonema</taxon>
    </lineage>
</organism>
<feature type="disulfide bond" description="Redox-active" evidence="12">
    <location>
        <begin position="46"/>
        <end position="51"/>
    </location>
</feature>
<dbReference type="GO" id="GO:0004148">
    <property type="term" value="F:dihydrolipoyl dehydrogenase (NADH) activity"/>
    <property type="evidence" value="ECO:0007669"/>
    <property type="project" value="UniProtKB-EC"/>
</dbReference>
<proteinExistence type="inferred from homology"/>
<dbReference type="InterPro" id="IPR004099">
    <property type="entry name" value="Pyr_nucl-diS_OxRdtase_dimer"/>
</dbReference>
<accession>A0A833H3Z8</accession>
<evidence type="ECO:0000256" key="7">
    <source>
        <dbReference type="ARBA" id="ARBA00023157"/>
    </source>
</evidence>
<feature type="binding site" evidence="11">
    <location>
        <position position="210"/>
    </location>
    <ligand>
        <name>NAD(+)</name>
        <dbReference type="ChEBI" id="CHEBI:57540"/>
    </ligand>
</feature>
<sequence length="473" mass="50760">MADATQNFDVAIIGGGPGGYVCAIRASQLGLKVALIEKRETIGGTCVNVGCIPSKALLDTSEHYHRIKHEMDDHGITVSSVKIDVKKMMARKERVVKELTDGLNFLMNKNKITVFRGTGSLVSAKPDAVEIKVEGEKPASLIAKKCVIATGSDIINIPSVPVDGKNIITSDHAIALEETPESMVVIGGGVIGLELGSVWSRLGTKVTVVEMLPDILMGLDASLRTLARRTLEKQGFTFKLETKVLGAQAKGKQVEVKIADKDGKEESIVASKVLVAVGRKPFHDSLGAEKVGVKINQRGRIEVDAHTLQTSVPGIYAIGDVIEGPMLAHKAEEEGVMVAEIIAGKPGHVNYDCVPFVVYTWPEIAWVGKGEDQLKAAGIEYNTGKYMFKPNGRAKAMNQTEGQIKIYADKRTDKILGVHIVGPNASELLGEAVVAMEFGGAAEDLGRSFHSHPTLSEVMKEAALDVNKMSIHQ</sequence>
<dbReference type="Pfam" id="PF02852">
    <property type="entry name" value="Pyr_redox_dim"/>
    <property type="match status" value="1"/>
</dbReference>
<dbReference type="AlphaFoldDB" id="A0A833H3Z8"/>
<comment type="caution">
    <text evidence="16">The sequence shown here is derived from an EMBL/GenBank/DDBJ whole genome shotgun (WGS) entry which is preliminary data.</text>
</comment>
<feature type="domain" description="Pyridine nucleotide-disulphide oxidoreductase dimerisation" evidence="14">
    <location>
        <begin position="354"/>
        <end position="463"/>
    </location>
</feature>
<dbReference type="InterPro" id="IPR016156">
    <property type="entry name" value="FAD/NAD-linked_Rdtase_dimer_sf"/>
</dbReference>
<dbReference type="OrthoDB" id="9807946at2"/>
<dbReference type="InterPro" id="IPR001100">
    <property type="entry name" value="Pyr_nuc-diS_OxRdtase"/>
</dbReference>
<comment type="miscellaneous">
    <text evidence="13">The active site is a redox-active disulfide bond.</text>
</comment>
<keyword evidence="7" id="KW-1015">Disulfide bond</keyword>
<dbReference type="PRINTS" id="PR00368">
    <property type="entry name" value="FADPNR"/>
</dbReference>
<dbReference type="PIRSF" id="PIRSF000350">
    <property type="entry name" value="Mercury_reductase_MerA"/>
    <property type="match status" value="1"/>
</dbReference>
<feature type="active site" description="Proton acceptor" evidence="10">
    <location>
        <position position="452"/>
    </location>
</feature>
<keyword evidence="5 13" id="KW-0560">Oxidoreductase</keyword>
<evidence type="ECO:0000256" key="3">
    <source>
        <dbReference type="ARBA" id="ARBA00022630"/>
    </source>
</evidence>
<evidence type="ECO:0000256" key="9">
    <source>
        <dbReference type="ARBA" id="ARBA00049187"/>
    </source>
</evidence>
<evidence type="ECO:0000256" key="4">
    <source>
        <dbReference type="ARBA" id="ARBA00022827"/>
    </source>
</evidence>
<keyword evidence="11" id="KW-0547">Nucleotide-binding</keyword>
<evidence type="ECO:0000256" key="5">
    <source>
        <dbReference type="ARBA" id="ARBA00023002"/>
    </source>
</evidence>
<feature type="binding site" evidence="11">
    <location>
        <position position="320"/>
    </location>
    <ligand>
        <name>FAD</name>
        <dbReference type="ChEBI" id="CHEBI:57692"/>
    </ligand>
</feature>
<evidence type="ECO:0000259" key="14">
    <source>
        <dbReference type="Pfam" id="PF02852"/>
    </source>
</evidence>
<dbReference type="Proteomes" id="UP000460298">
    <property type="component" value="Unassembled WGS sequence"/>
</dbReference>
<dbReference type="InterPro" id="IPR012999">
    <property type="entry name" value="Pyr_OxRdtase_I_AS"/>
</dbReference>
<evidence type="ECO:0000313" key="17">
    <source>
        <dbReference type="Proteomes" id="UP000460298"/>
    </source>
</evidence>
<keyword evidence="4 11" id="KW-0274">FAD</keyword>
<evidence type="ECO:0000256" key="10">
    <source>
        <dbReference type="PIRSR" id="PIRSR000350-2"/>
    </source>
</evidence>
<dbReference type="PANTHER" id="PTHR22912">
    <property type="entry name" value="DISULFIDE OXIDOREDUCTASE"/>
    <property type="match status" value="1"/>
</dbReference>
<feature type="binding site" evidence="11">
    <location>
        <begin position="187"/>
        <end position="194"/>
    </location>
    <ligand>
        <name>NAD(+)</name>
        <dbReference type="ChEBI" id="CHEBI:57540"/>
    </ligand>
</feature>
<dbReference type="Gene3D" id="3.50.50.60">
    <property type="entry name" value="FAD/NAD(P)-binding domain"/>
    <property type="match status" value="2"/>
</dbReference>
<dbReference type="FunFam" id="3.30.390.30:FF:000001">
    <property type="entry name" value="Dihydrolipoyl dehydrogenase"/>
    <property type="match status" value="1"/>
</dbReference>
<evidence type="ECO:0000259" key="15">
    <source>
        <dbReference type="Pfam" id="PF07992"/>
    </source>
</evidence>
<comment type="catalytic activity">
    <reaction evidence="9 13">
        <text>N(6)-[(R)-dihydrolipoyl]-L-lysyl-[protein] + NAD(+) = N(6)-[(R)-lipoyl]-L-lysyl-[protein] + NADH + H(+)</text>
        <dbReference type="Rhea" id="RHEA:15045"/>
        <dbReference type="Rhea" id="RHEA-COMP:10474"/>
        <dbReference type="Rhea" id="RHEA-COMP:10475"/>
        <dbReference type="ChEBI" id="CHEBI:15378"/>
        <dbReference type="ChEBI" id="CHEBI:57540"/>
        <dbReference type="ChEBI" id="CHEBI:57945"/>
        <dbReference type="ChEBI" id="CHEBI:83099"/>
        <dbReference type="ChEBI" id="CHEBI:83100"/>
        <dbReference type="EC" id="1.8.1.4"/>
    </reaction>
</comment>
<evidence type="ECO:0000256" key="8">
    <source>
        <dbReference type="ARBA" id="ARBA00023284"/>
    </source>
</evidence>
<feature type="binding site" evidence="11">
    <location>
        <begin position="326"/>
        <end position="329"/>
    </location>
    <ligand>
        <name>FAD</name>
        <dbReference type="ChEBI" id="CHEBI:57692"/>
    </ligand>
</feature>
<dbReference type="GO" id="GO:0005737">
    <property type="term" value="C:cytoplasm"/>
    <property type="evidence" value="ECO:0007669"/>
    <property type="project" value="UniProtKB-ARBA"/>
</dbReference>
<dbReference type="SUPFAM" id="SSF55424">
    <property type="entry name" value="FAD/NAD-linked reductases, dimerisation (C-terminal) domain"/>
    <property type="match status" value="1"/>
</dbReference>